<accession>A0A162GJL5</accession>
<dbReference type="GO" id="GO:0016747">
    <property type="term" value="F:acyltransferase activity, transferring groups other than amino-acyl groups"/>
    <property type="evidence" value="ECO:0007669"/>
    <property type="project" value="InterPro"/>
</dbReference>
<reference evidence="5" key="3">
    <citation type="submission" date="2019-12" db="EMBL/GenBank/DDBJ databases">
        <title>Complete and draft genome sequences of new strains and members of some known species of the genus Rathayibacter isolated from plants.</title>
        <authorList>
            <person name="Tarlachkov S.V."/>
            <person name="Starodumova I.P."/>
            <person name="Dorofeeva L.V."/>
            <person name="Prisyazhnaya N.V."/>
            <person name="Leyn S."/>
            <person name="Zlamal J."/>
            <person name="Elan M."/>
            <person name="Osterman A.L."/>
            <person name="Nadler S."/>
            <person name="Subbotin S.A."/>
            <person name="Evtushenko L.I."/>
        </authorList>
    </citation>
    <scope>NUCLEOTIDE SEQUENCE [LARGE SCALE GENOMIC DNA]</scope>
    <source>
        <strain evidence="5">VKM Ac-2761</strain>
    </source>
</reference>
<dbReference type="OrthoDB" id="9132139at2"/>
<protein>
    <submittedName>
        <fullName evidence="3">GNAT family N-acetyltransferase</fullName>
    </submittedName>
</protein>
<dbReference type="Proteomes" id="UP000076717">
    <property type="component" value="Unassembled WGS sequence"/>
</dbReference>
<sequence length="190" mass="20890">MAERTVRTTRLLLRPLLPTDEVAVMSYRGDPRAGRFLRHPPLRPGEYESWRAERSAEWAFEHPGDRRFWGVVVTATQRLVGDAVLVRSEDGAAAELGMFLHPDTAGLGYAVEAGVALIETAFRDLGMSRVLARADPRNIASIRGLQRLGLRLVQQDAEVVLACLDAEEWASAARPSPPVRGAAQPRAART</sequence>
<dbReference type="InterPro" id="IPR000182">
    <property type="entry name" value="GNAT_dom"/>
</dbReference>
<dbReference type="Proteomes" id="UP000465031">
    <property type="component" value="Chromosome"/>
</dbReference>
<dbReference type="PANTHER" id="PTHR43792">
    <property type="entry name" value="GNAT FAMILY, PUTATIVE (AFU_ORTHOLOGUE AFUA_3G00765)-RELATED-RELATED"/>
    <property type="match status" value="1"/>
</dbReference>
<dbReference type="SUPFAM" id="SSF55729">
    <property type="entry name" value="Acyl-CoA N-acyltransferases (Nat)"/>
    <property type="match status" value="1"/>
</dbReference>
<dbReference type="InterPro" id="IPR016181">
    <property type="entry name" value="Acyl_CoA_acyltransferase"/>
</dbReference>
<dbReference type="AlphaFoldDB" id="A0A162GJL5"/>
<dbReference type="EMBL" id="LIIN01000010">
    <property type="protein sequence ID" value="KZX22289.1"/>
    <property type="molecule type" value="Genomic_DNA"/>
</dbReference>
<dbReference type="PROSITE" id="PS51186">
    <property type="entry name" value="GNAT"/>
    <property type="match status" value="1"/>
</dbReference>
<gene>
    <name evidence="2" type="ORF">ACH61_00530</name>
    <name evidence="3" type="ORF">GSU10_11055</name>
</gene>
<dbReference type="Pfam" id="PF13302">
    <property type="entry name" value="Acetyltransf_3"/>
    <property type="match status" value="1"/>
</dbReference>
<feature type="domain" description="N-acetyltransferase" evidence="1">
    <location>
        <begin position="11"/>
        <end position="170"/>
    </location>
</feature>
<evidence type="ECO:0000313" key="5">
    <source>
        <dbReference type="Proteomes" id="UP000465031"/>
    </source>
</evidence>
<dbReference type="Gene3D" id="3.40.630.30">
    <property type="match status" value="1"/>
</dbReference>
<evidence type="ECO:0000313" key="4">
    <source>
        <dbReference type="Proteomes" id="UP000076717"/>
    </source>
</evidence>
<dbReference type="RefSeq" id="WP_082844952.1">
    <property type="nucleotide sequence ID" value="NZ_CP047186.1"/>
</dbReference>
<proteinExistence type="predicted"/>
<evidence type="ECO:0000259" key="1">
    <source>
        <dbReference type="PROSITE" id="PS51186"/>
    </source>
</evidence>
<organism evidence="2 4">
    <name type="scientific">Rathayibacter tanaceti</name>
    <dbReference type="NCBI Taxonomy" id="1671680"/>
    <lineage>
        <taxon>Bacteria</taxon>
        <taxon>Bacillati</taxon>
        <taxon>Actinomycetota</taxon>
        <taxon>Actinomycetes</taxon>
        <taxon>Micrococcales</taxon>
        <taxon>Microbacteriaceae</taxon>
        <taxon>Rathayibacter</taxon>
    </lineage>
</organism>
<dbReference type="EMBL" id="CP047186">
    <property type="protein sequence ID" value="QHC56115.1"/>
    <property type="molecule type" value="Genomic_DNA"/>
</dbReference>
<dbReference type="PANTHER" id="PTHR43792:SF16">
    <property type="entry name" value="N-ACETYLTRANSFERASE DOMAIN-CONTAINING PROTEIN"/>
    <property type="match status" value="1"/>
</dbReference>
<evidence type="ECO:0000313" key="3">
    <source>
        <dbReference type="EMBL" id="QHC56115.1"/>
    </source>
</evidence>
<dbReference type="KEGG" id="rte:GSU10_11055"/>
<evidence type="ECO:0000313" key="2">
    <source>
        <dbReference type="EMBL" id="KZX22289.1"/>
    </source>
</evidence>
<reference evidence="2 4" key="1">
    <citation type="submission" date="2015-08" db="EMBL/GenBank/DDBJ databases">
        <title>Draft Genome Sequence of Rathayibacter sp. Strain VKM Ac-2596 Isolated from Leaf Gall Induced by Plant-Parasitic Nematodes.</title>
        <authorList>
            <person name="Vasilenko O.V."/>
            <person name="Starodumova I.P."/>
            <person name="Tarlachkov S.V."/>
            <person name="Dorofeeva L.V."/>
            <person name="Evtushenko L.I."/>
        </authorList>
    </citation>
    <scope>NUCLEOTIDE SEQUENCE [LARGE SCALE GENOMIC DNA]</scope>
    <source>
        <strain evidence="2 4">VKM Ac-2596</strain>
    </source>
</reference>
<dbReference type="InterPro" id="IPR051531">
    <property type="entry name" value="N-acetyltransferase"/>
</dbReference>
<keyword evidence="4" id="KW-1185">Reference proteome</keyword>
<reference evidence="3" key="2">
    <citation type="submission" date="2019-12" db="EMBL/GenBank/DDBJ databases">
        <title>Complete and Draft Genome Sequences of New Strains and Members of Some Known Species of the Genus Rathayibacter isolated from Plants.</title>
        <authorList>
            <person name="Tarlachkov S.V."/>
            <person name="Starodumova I.P."/>
            <person name="Dorofeeva L.V."/>
            <person name="Prisyazhnaya N.V."/>
            <person name="Leyn S.A."/>
            <person name="Zlamal J.E."/>
            <person name="Elane M.L."/>
            <person name="Osterman A.L."/>
            <person name="Nadler S.A."/>
            <person name="Subbotin S.A."/>
            <person name="Evtushenko L.I."/>
        </authorList>
    </citation>
    <scope>NUCLEOTIDE SEQUENCE</scope>
    <source>
        <strain evidence="3">VKM Ac-2761</strain>
    </source>
</reference>
<name>A0A162GJL5_9MICO</name>